<name>A0ACC2HER5_DALPE</name>
<sequence>MATTSATGDMKNRGSVGGVDSRLKQRVEQYLSNHSGQYVDIMSMAHDLQKLYRMDYGRRNKTAFKIQVEKVHGLICEESGLTDLENKHLAKRARHNQKDAGDGFSDSNDTTDSDEDLPEQPPINLMNSSLMSLYKKGIPESGNSPRRDESASDSPVPAQSTPLNPGTKRSQPLLQTINDQMSQCWNLRKRTKELN</sequence>
<evidence type="ECO:0000313" key="2">
    <source>
        <dbReference type="Proteomes" id="UP001157502"/>
    </source>
</evidence>
<comment type="caution">
    <text evidence="1">The sequence shown here is derived from an EMBL/GenBank/DDBJ whole genome shotgun (WGS) entry which is preliminary data.</text>
</comment>
<reference evidence="1" key="1">
    <citation type="submission" date="2021-05" db="EMBL/GenBank/DDBJ databases">
        <authorList>
            <person name="Pan Q."/>
            <person name="Jouanno E."/>
            <person name="Zahm M."/>
            <person name="Klopp C."/>
            <person name="Cabau C."/>
            <person name="Louis A."/>
            <person name="Berthelot C."/>
            <person name="Parey E."/>
            <person name="Roest Crollius H."/>
            <person name="Montfort J."/>
            <person name="Robinson-Rechavi M."/>
            <person name="Bouchez O."/>
            <person name="Lampietro C."/>
            <person name="Lopez Roques C."/>
            <person name="Donnadieu C."/>
            <person name="Postlethwait J."/>
            <person name="Bobe J."/>
            <person name="Dillon D."/>
            <person name="Chandos A."/>
            <person name="von Hippel F."/>
            <person name="Guiguen Y."/>
        </authorList>
    </citation>
    <scope>NUCLEOTIDE SEQUENCE</scope>
    <source>
        <strain evidence="1">YG-Jan2019</strain>
    </source>
</reference>
<protein>
    <submittedName>
        <fullName evidence="1">Uncharacterized protein</fullName>
    </submittedName>
</protein>
<dbReference type="EMBL" id="CM055730">
    <property type="protein sequence ID" value="KAJ8014155.1"/>
    <property type="molecule type" value="Genomic_DNA"/>
</dbReference>
<evidence type="ECO:0000313" key="1">
    <source>
        <dbReference type="EMBL" id="KAJ8014155.1"/>
    </source>
</evidence>
<dbReference type="Proteomes" id="UP001157502">
    <property type="component" value="Chromosome 3"/>
</dbReference>
<gene>
    <name evidence="1" type="ORF">DPEC_G00037310</name>
</gene>
<keyword evidence="2" id="KW-1185">Reference proteome</keyword>
<accession>A0ACC2HER5</accession>
<proteinExistence type="predicted"/>
<organism evidence="1 2">
    <name type="scientific">Dallia pectoralis</name>
    <name type="common">Alaska blackfish</name>
    <dbReference type="NCBI Taxonomy" id="75939"/>
    <lineage>
        <taxon>Eukaryota</taxon>
        <taxon>Metazoa</taxon>
        <taxon>Chordata</taxon>
        <taxon>Craniata</taxon>
        <taxon>Vertebrata</taxon>
        <taxon>Euteleostomi</taxon>
        <taxon>Actinopterygii</taxon>
        <taxon>Neopterygii</taxon>
        <taxon>Teleostei</taxon>
        <taxon>Protacanthopterygii</taxon>
        <taxon>Esociformes</taxon>
        <taxon>Umbridae</taxon>
        <taxon>Dallia</taxon>
    </lineage>
</organism>